<organism evidence="2 3">
    <name type="scientific">Panagrellus redivivus</name>
    <name type="common">Microworm</name>
    <dbReference type="NCBI Taxonomy" id="6233"/>
    <lineage>
        <taxon>Eukaryota</taxon>
        <taxon>Metazoa</taxon>
        <taxon>Ecdysozoa</taxon>
        <taxon>Nematoda</taxon>
        <taxon>Chromadorea</taxon>
        <taxon>Rhabditida</taxon>
        <taxon>Tylenchina</taxon>
        <taxon>Panagrolaimomorpha</taxon>
        <taxon>Panagrolaimoidea</taxon>
        <taxon>Panagrolaimidae</taxon>
        <taxon>Panagrellus</taxon>
    </lineage>
</organism>
<keyword evidence="1" id="KW-0812">Transmembrane</keyword>
<keyword evidence="1" id="KW-0472">Membrane</keyword>
<dbReference type="GO" id="GO:0005615">
    <property type="term" value="C:extracellular space"/>
    <property type="evidence" value="ECO:0007669"/>
    <property type="project" value="TreeGrafter"/>
</dbReference>
<dbReference type="WBParaSite" id="Pan_g7803.t1">
    <property type="protein sequence ID" value="Pan_g7803.t1"/>
    <property type="gene ID" value="Pan_g7803"/>
</dbReference>
<dbReference type="SUPFAM" id="SSF53649">
    <property type="entry name" value="Alkaline phosphatase-like"/>
    <property type="match status" value="1"/>
</dbReference>
<keyword evidence="1" id="KW-1133">Transmembrane helix</keyword>
<feature type="transmembrane region" description="Helical" evidence="1">
    <location>
        <begin position="6"/>
        <end position="24"/>
    </location>
</feature>
<evidence type="ECO:0000313" key="2">
    <source>
        <dbReference type="Proteomes" id="UP000492821"/>
    </source>
</evidence>
<proteinExistence type="predicted"/>
<name>A0A7E4W5H9_PANRE</name>
<dbReference type="Gene3D" id="3.40.720.10">
    <property type="entry name" value="Alkaline Phosphatase, subunit A"/>
    <property type="match status" value="1"/>
</dbReference>
<dbReference type="InterPro" id="IPR004245">
    <property type="entry name" value="DUF229"/>
</dbReference>
<reference evidence="3" key="2">
    <citation type="submission" date="2020-10" db="UniProtKB">
        <authorList>
            <consortium name="WormBaseParasite"/>
        </authorList>
    </citation>
    <scope>IDENTIFICATION</scope>
</reference>
<protein>
    <submittedName>
        <fullName evidence="3">Sulfatase domain-containing protein</fullName>
    </submittedName>
</protein>
<keyword evidence="2" id="KW-1185">Reference proteome</keyword>
<dbReference type="Pfam" id="PF02995">
    <property type="entry name" value="DUF229"/>
    <property type="match status" value="1"/>
</dbReference>
<evidence type="ECO:0000256" key="1">
    <source>
        <dbReference type="SAM" id="Phobius"/>
    </source>
</evidence>
<sequence length="512" mass="58794">MSNYTVIKSVIISLIAVSLLVMYLDNASLNPFVFDYTFGDFPPPLEYDEIIPDEKPDYKGVFFDHCELPHLNPWDPTITRFLRPDNKPAPCKPTIKQLTKLENGTLTTSNTDKNSTCAYRCLYPVNDYDLKYGNWANITKPMVPDCDIIETKCFDNHNTTKGYVPFYEFMHAQVYRNDTKIEPEENEEKIKLPDVYVIIIDAVSHSSFVRTLPRTYHELMANYEAIQFPHLNKVALNSRPNALAMFLGKSNRNIEKSPISVGYTSDFQNNSDCRRPLDDDQWIGKRFKAAGYTTMMNDDWALGPMNWPSCKGFVRMGTDHMMKPFQLKIEGRKYANGQIGHNVHSASCKESFESLMNYLDDFITAYPDKPKFTITWNVNLAHSNNNNLYHADGSFYEFFRKNEEKLNNSFVFVLGDHGIRFGGLRHTAVGNIEDNNPFLLLTLPWSLRRDPQISSTVRENAHQLITHYDLYATFVDIARPKSDTNSSKLILHGLFSGKSSLCAVVCSRFYDH</sequence>
<evidence type="ECO:0000313" key="3">
    <source>
        <dbReference type="WBParaSite" id="Pan_g7803.t1"/>
    </source>
</evidence>
<dbReference type="Proteomes" id="UP000492821">
    <property type="component" value="Unassembled WGS sequence"/>
</dbReference>
<dbReference type="PANTHER" id="PTHR10974">
    <property type="entry name" value="FI08016P-RELATED"/>
    <property type="match status" value="1"/>
</dbReference>
<dbReference type="CDD" id="cd16021">
    <property type="entry name" value="ALP_like"/>
    <property type="match status" value="1"/>
</dbReference>
<dbReference type="AlphaFoldDB" id="A0A7E4W5H9"/>
<dbReference type="PANTHER" id="PTHR10974:SF75">
    <property type="entry name" value="SULFATASE DOMAIN-CONTAINING PROTEIN"/>
    <property type="match status" value="1"/>
</dbReference>
<accession>A0A7E4W5H9</accession>
<dbReference type="InterPro" id="IPR017850">
    <property type="entry name" value="Alkaline_phosphatase_core_sf"/>
</dbReference>
<reference evidence="2" key="1">
    <citation type="journal article" date="2013" name="Genetics">
        <title>The draft genome and transcriptome of Panagrellus redivivus are shaped by the harsh demands of a free-living lifestyle.</title>
        <authorList>
            <person name="Srinivasan J."/>
            <person name="Dillman A.R."/>
            <person name="Macchietto M.G."/>
            <person name="Heikkinen L."/>
            <person name="Lakso M."/>
            <person name="Fracchia K.M."/>
            <person name="Antoshechkin I."/>
            <person name="Mortazavi A."/>
            <person name="Wong G."/>
            <person name="Sternberg P.W."/>
        </authorList>
    </citation>
    <scope>NUCLEOTIDE SEQUENCE [LARGE SCALE GENOMIC DNA]</scope>
    <source>
        <strain evidence="2">MT8872</strain>
    </source>
</reference>